<feature type="region of interest" description="Disordered" evidence="2">
    <location>
        <begin position="69"/>
        <end position="100"/>
    </location>
</feature>
<dbReference type="KEGG" id="apln:112904706"/>
<dbReference type="PROSITE" id="PS00018">
    <property type="entry name" value="EF_HAND_1"/>
    <property type="match status" value="3"/>
</dbReference>
<dbReference type="CTD" id="31669"/>
<keyword evidence="1" id="KW-0106">Calcium</keyword>
<feature type="region of interest" description="Disordered" evidence="2">
    <location>
        <begin position="34"/>
        <end position="53"/>
    </location>
</feature>
<evidence type="ECO:0000259" key="3">
    <source>
        <dbReference type="PROSITE" id="PS50222"/>
    </source>
</evidence>
<dbReference type="PROSITE" id="PS50222">
    <property type="entry name" value="EF_HAND_2"/>
    <property type="match status" value="2"/>
</dbReference>
<dbReference type="RefSeq" id="XP_025831244.1">
    <property type="nucleotide sequence ID" value="XM_025975459.1"/>
</dbReference>
<dbReference type="InterPro" id="IPR018247">
    <property type="entry name" value="EF_Hand_1_Ca_BS"/>
</dbReference>
<dbReference type="Pfam" id="PF13202">
    <property type="entry name" value="EF-hand_5"/>
    <property type="match status" value="1"/>
</dbReference>
<evidence type="ECO:0000313" key="4">
    <source>
        <dbReference type="Proteomes" id="UP000192223"/>
    </source>
</evidence>
<dbReference type="GO" id="GO:0005509">
    <property type="term" value="F:calcium ion binding"/>
    <property type="evidence" value="ECO:0007669"/>
    <property type="project" value="InterPro"/>
</dbReference>
<proteinExistence type="predicted"/>
<protein>
    <submittedName>
        <fullName evidence="5">Sarcoplasmic calcium-binding protein</fullName>
    </submittedName>
</protein>
<dbReference type="OrthoDB" id="427950at2759"/>
<sequence>MALSILRYGARCSLNGIEKCTPASFTALKNNIEQKSGRPSCDGSPNSKPNNTIPSLLVKKQQQHQVRFYSKSLGTRTEAKHKTDSDYSSESDVERRGHRGQTELWRRKMRTFHGILDVNKDGVISFDDFQLLSNRFIDLGHLSDKSTQEFRQSIRNLWEKLWGEITPYNLITVEKYLEDMQHVVNDGDLRKKAHGFLPFLFKAVDKDKSGEITVEEFKLFFSCLGLKEEDAIFSFRIIDTNGDGRINIKEFVNHGRRFFITEDEQCISKYFWGPLIEQ</sequence>
<dbReference type="Gene3D" id="1.10.238.10">
    <property type="entry name" value="EF-hand"/>
    <property type="match status" value="1"/>
</dbReference>
<evidence type="ECO:0000313" key="5">
    <source>
        <dbReference type="RefSeq" id="XP_025831244.1"/>
    </source>
</evidence>
<feature type="domain" description="EF-hand" evidence="3">
    <location>
        <begin position="200"/>
        <end position="227"/>
    </location>
</feature>
<dbReference type="AlphaFoldDB" id="A0A7F5R5W8"/>
<evidence type="ECO:0000256" key="1">
    <source>
        <dbReference type="ARBA" id="ARBA00022837"/>
    </source>
</evidence>
<dbReference type="Pfam" id="PF13499">
    <property type="entry name" value="EF-hand_7"/>
    <property type="match status" value="1"/>
</dbReference>
<dbReference type="InParanoid" id="A0A7F5R5W8"/>
<dbReference type="InterPro" id="IPR002048">
    <property type="entry name" value="EF_hand_dom"/>
</dbReference>
<feature type="compositionally biased region" description="Polar residues" evidence="2">
    <location>
        <begin position="43"/>
        <end position="53"/>
    </location>
</feature>
<organism evidence="4 5">
    <name type="scientific">Agrilus planipennis</name>
    <name type="common">Emerald ash borer</name>
    <name type="synonym">Agrilus marcopoli</name>
    <dbReference type="NCBI Taxonomy" id="224129"/>
    <lineage>
        <taxon>Eukaryota</taxon>
        <taxon>Metazoa</taxon>
        <taxon>Ecdysozoa</taxon>
        <taxon>Arthropoda</taxon>
        <taxon>Hexapoda</taxon>
        <taxon>Insecta</taxon>
        <taxon>Pterygota</taxon>
        <taxon>Neoptera</taxon>
        <taxon>Endopterygota</taxon>
        <taxon>Coleoptera</taxon>
        <taxon>Polyphaga</taxon>
        <taxon>Elateriformia</taxon>
        <taxon>Buprestoidea</taxon>
        <taxon>Buprestidae</taxon>
        <taxon>Agrilinae</taxon>
        <taxon>Agrilus</taxon>
    </lineage>
</organism>
<gene>
    <name evidence="5" type="primary">LOC112904706</name>
</gene>
<dbReference type="Proteomes" id="UP000192223">
    <property type="component" value="Unplaced"/>
</dbReference>
<dbReference type="SUPFAM" id="SSF47473">
    <property type="entry name" value="EF-hand"/>
    <property type="match status" value="1"/>
</dbReference>
<dbReference type="GeneID" id="112904706"/>
<feature type="domain" description="EF-hand" evidence="3">
    <location>
        <begin position="228"/>
        <end position="261"/>
    </location>
</feature>
<accession>A0A7F5R5W8</accession>
<name>A0A7F5R5W8_AGRPL</name>
<dbReference type="CDD" id="cd00051">
    <property type="entry name" value="EFh"/>
    <property type="match status" value="1"/>
</dbReference>
<keyword evidence="4" id="KW-1185">Reference proteome</keyword>
<dbReference type="SMART" id="SM00054">
    <property type="entry name" value="EFh"/>
    <property type="match status" value="3"/>
</dbReference>
<evidence type="ECO:0000256" key="2">
    <source>
        <dbReference type="SAM" id="MobiDB-lite"/>
    </source>
</evidence>
<dbReference type="InterPro" id="IPR011992">
    <property type="entry name" value="EF-hand-dom_pair"/>
</dbReference>
<reference evidence="5" key="1">
    <citation type="submission" date="2025-08" db="UniProtKB">
        <authorList>
            <consortium name="RefSeq"/>
        </authorList>
    </citation>
    <scope>IDENTIFICATION</scope>
    <source>
        <tissue evidence="5">Entire body</tissue>
    </source>
</reference>